<evidence type="ECO:0000313" key="1">
    <source>
        <dbReference type="EMBL" id="LAA68126.1"/>
    </source>
</evidence>
<proteinExistence type="predicted"/>
<reference evidence="1" key="2">
    <citation type="submission" date="2017-11" db="EMBL/GenBank/DDBJ databases">
        <title>Coralsnake Venomics: Analyses of Venom Gland Transcriptomes and Proteomes of Six Brazilian Taxa.</title>
        <authorList>
            <person name="Aird S.D."/>
            <person name="Jorge da Silva N."/>
            <person name="Qiu L."/>
            <person name="Villar-Briones A."/>
            <person name="Aparecida-Saddi V."/>
            <person name="Campos-Telles M.P."/>
            <person name="Grau M."/>
            <person name="Mikheyev A.S."/>
        </authorList>
    </citation>
    <scope>NUCLEOTIDE SEQUENCE</scope>
    <source>
        <tissue evidence="1">Venom_gland</tissue>
    </source>
</reference>
<protein>
    <recommendedName>
        <fullName evidence="2">Endonuclease/exonuclease/phosphatase domain-containing protein</fullName>
    </recommendedName>
</protein>
<accession>A0A2D4H878</accession>
<name>A0A2D4H878_MICLE</name>
<dbReference type="InterPro" id="IPR036691">
    <property type="entry name" value="Endo/exonu/phosph_ase_sf"/>
</dbReference>
<reference evidence="1" key="1">
    <citation type="submission" date="2017-07" db="EMBL/GenBank/DDBJ databases">
        <authorList>
            <person name="Mikheyev A."/>
            <person name="Grau M."/>
        </authorList>
    </citation>
    <scope>NUCLEOTIDE SEQUENCE</scope>
    <source>
        <tissue evidence="1">Venom_gland</tissue>
    </source>
</reference>
<organism evidence="1">
    <name type="scientific">Micrurus lemniscatus lemniscatus</name>
    <dbReference type="NCBI Taxonomy" id="129467"/>
    <lineage>
        <taxon>Eukaryota</taxon>
        <taxon>Metazoa</taxon>
        <taxon>Chordata</taxon>
        <taxon>Craniata</taxon>
        <taxon>Vertebrata</taxon>
        <taxon>Euteleostomi</taxon>
        <taxon>Lepidosauria</taxon>
        <taxon>Squamata</taxon>
        <taxon>Bifurcata</taxon>
        <taxon>Unidentata</taxon>
        <taxon>Episquamata</taxon>
        <taxon>Toxicofera</taxon>
        <taxon>Serpentes</taxon>
        <taxon>Colubroidea</taxon>
        <taxon>Elapidae</taxon>
        <taxon>Elapinae</taxon>
        <taxon>Micrurus</taxon>
    </lineage>
</organism>
<evidence type="ECO:0008006" key="2">
    <source>
        <dbReference type="Google" id="ProtNLM"/>
    </source>
</evidence>
<dbReference type="SUPFAM" id="SSF56219">
    <property type="entry name" value="DNase I-like"/>
    <property type="match status" value="1"/>
</dbReference>
<dbReference type="EMBL" id="IACK01009761">
    <property type="protein sequence ID" value="LAA68126.1"/>
    <property type="molecule type" value="Transcribed_RNA"/>
</dbReference>
<sequence>MPDWVPLYMILPRRRVSQGSSLIAQWLLRNCKTNAAGLLLVSLIFKGNLQILGGKDKNYIYPYTHHSTNSSSVLDLFCVSRDKADLFSEVTVHLSDNSDHQPISVTLQGCSNLRPYNMADRWLTKKVEVIQNKRLIWTKVDT</sequence>
<dbReference type="Gene3D" id="3.60.10.10">
    <property type="entry name" value="Endonuclease/exonuclease/phosphatase"/>
    <property type="match status" value="1"/>
</dbReference>
<dbReference type="AlphaFoldDB" id="A0A2D4H878"/>